<dbReference type="EMBL" id="LLXZ01000205">
    <property type="protein sequence ID" value="KRQ95600.1"/>
    <property type="molecule type" value="Genomic_DNA"/>
</dbReference>
<dbReference type="AlphaFoldDB" id="A0A0R3KIP2"/>
<sequence>MNFFIIDFISIGPHLRIGQGLRWTTIMRTIQKVAIASTIAFSALAFFPMTASTAQAGPIVPLDHYCLSYDYGGTDCSFTSYAQCQATASGLAAECYGKTIRDDEHQRPWDAGHDRSLR</sequence>
<dbReference type="STRING" id="280332.CQ12_03150"/>
<reference evidence="1 2" key="1">
    <citation type="submission" date="2014-03" db="EMBL/GenBank/DDBJ databases">
        <title>Bradyrhizobium valentinum sp. nov., isolated from effective nodules of Lupinus mariae-josephae, a lupine endemic of basic-lime soils in Eastern Spain.</title>
        <authorList>
            <person name="Duran D."/>
            <person name="Rey L."/>
            <person name="Navarro A."/>
            <person name="Busquets A."/>
            <person name="Imperial J."/>
            <person name="Ruiz-Argueso T."/>
        </authorList>
    </citation>
    <scope>NUCLEOTIDE SEQUENCE [LARGE SCALE GENOMIC DNA]</scope>
    <source>
        <strain evidence="1 2">PAC68</strain>
    </source>
</reference>
<protein>
    <recommendedName>
        <fullName evidence="3">DUF3551 domain-containing protein</fullName>
    </recommendedName>
</protein>
<dbReference type="Pfam" id="PF12071">
    <property type="entry name" value="DUF3551"/>
    <property type="match status" value="1"/>
</dbReference>
<evidence type="ECO:0008006" key="3">
    <source>
        <dbReference type="Google" id="ProtNLM"/>
    </source>
</evidence>
<proteinExistence type="predicted"/>
<evidence type="ECO:0000313" key="2">
    <source>
        <dbReference type="Proteomes" id="UP000050863"/>
    </source>
</evidence>
<evidence type="ECO:0000313" key="1">
    <source>
        <dbReference type="EMBL" id="KRQ95600.1"/>
    </source>
</evidence>
<dbReference type="Proteomes" id="UP000050863">
    <property type="component" value="Unassembled WGS sequence"/>
</dbReference>
<organism evidence="1 2">
    <name type="scientific">Bradyrhizobium jicamae</name>
    <dbReference type="NCBI Taxonomy" id="280332"/>
    <lineage>
        <taxon>Bacteria</taxon>
        <taxon>Pseudomonadati</taxon>
        <taxon>Pseudomonadota</taxon>
        <taxon>Alphaproteobacteria</taxon>
        <taxon>Hyphomicrobiales</taxon>
        <taxon>Nitrobacteraceae</taxon>
        <taxon>Bradyrhizobium</taxon>
    </lineage>
</organism>
<accession>A0A0R3KIP2</accession>
<name>A0A0R3KIP2_9BRAD</name>
<dbReference type="InterPro" id="IPR021937">
    <property type="entry name" value="DUF3551"/>
</dbReference>
<gene>
    <name evidence="1" type="ORF">CQ12_03150</name>
</gene>
<keyword evidence="2" id="KW-1185">Reference proteome</keyword>
<comment type="caution">
    <text evidence="1">The sequence shown here is derived from an EMBL/GenBank/DDBJ whole genome shotgun (WGS) entry which is preliminary data.</text>
</comment>